<dbReference type="EMBL" id="JAEIOT010000011">
    <property type="protein sequence ID" value="MBI9001206.1"/>
    <property type="molecule type" value="Genomic_DNA"/>
</dbReference>
<organism evidence="2 3">
    <name type="scientific">Corynebacterium marambiense</name>
    <dbReference type="NCBI Taxonomy" id="2765364"/>
    <lineage>
        <taxon>Bacteria</taxon>
        <taxon>Bacillati</taxon>
        <taxon>Actinomycetota</taxon>
        <taxon>Actinomycetes</taxon>
        <taxon>Mycobacteriales</taxon>
        <taxon>Corynebacteriaceae</taxon>
        <taxon>Corynebacterium</taxon>
    </lineage>
</organism>
<proteinExistence type="predicted"/>
<comment type="caution">
    <text evidence="2">The sequence shown here is derived from an EMBL/GenBank/DDBJ whole genome shotgun (WGS) entry which is preliminary data.</text>
</comment>
<sequence>MTANTDLGNWRGSHRAVPEPAEDSGRHRRRRGVRGAHRQATHAVNGVPAGRAAVRALLWGP</sequence>
<evidence type="ECO:0000313" key="3">
    <source>
        <dbReference type="Proteomes" id="UP000625574"/>
    </source>
</evidence>
<feature type="compositionally biased region" description="Basic residues" evidence="1">
    <location>
        <begin position="26"/>
        <end position="40"/>
    </location>
</feature>
<evidence type="ECO:0000313" key="2">
    <source>
        <dbReference type="EMBL" id="MBI9001206.1"/>
    </source>
</evidence>
<gene>
    <name evidence="2" type="ORF">JDV76_09550</name>
</gene>
<reference evidence="2 3" key="1">
    <citation type="submission" date="2020-12" db="EMBL/GenBank/DDBJ databases">
        <title>Genome public.</title>
        <authorList>
            <person name="Sun Q."/>
        </authorList>
    </citation>
    <scope>NUCLEOTIDE SEQUENCE [LARGE SCALE GENOMIC DNA]</scope>
    <source>
        <strain evidence="2 3">CCM 8864</strain>
    </source>
</reference>
<keyword evidence="3" id="KW-1185">Reference proteome</keyword>
<accession>A0ABS0VXV0</accession>
<protein>
    <submittedName>
        <fullName evidence="2">Uncharacterized protein</fullName>
    </submittedName>
</protein>
<name>A0ABS0VXV0_9CORY</name>
<dbReference type="RefSeq" id="WP_198736672.1">
    <property type="nucleotide sequence ID" value="NZ_JAEIOT010000011.1"/>
</dbReference>
<dbReference type="Proteomes" id="UP000625574">
    <property type="component" value="Unassembled WGS sequence"/>
</dbReference>
<evidence type="ECO:0000256" key="1">
    <source>
        <dbReference type="SAM" id="MobiDB-lite"/>
    </source>
</evidence>
<feature type="region of interest" description="Disordered" evidence="1">
    <location>
        <begin position="1"/>
        <end position="47"/>
    </location>
</feature>